<feature type="domain" description="3-deoxy-D-manno-octulosonic-acid transferase N-terminal" evidence="13">
    <location>
        <begin position="35"/>
        <end position="212"/>
    </location>
</feature>
<accession>A0A177Y6L4</accession>
<evidence type="ECO:0000313" key="15">
    <source>
        <dbReference type="Proteomes" id="UP000078406"/>
    </source>
</evidence>
<evidence type="ECO:0000256" key="3">
    <source>
        <dbReference type="ARBA" id="ARBA00006380"/>
    </source>
</evidence>
<dbReference type="SUPFAM" id="SSF53756">
    <property type="entry name" value="UDP-Glycosyltransferase/glycogen phosphorylase"/>
    <property type="match status" value="1"/>
</dbReference>
<evidence type="ECO:0000256" key="2">
    <source>
        <dbReference type="ARBA" id="ARBA00004713"/>
    </source>
</evidence>
<dbReference type="Proteomes" id="UP000078406">
    <property type="component" value="Unassembled WGS sequence"/>
</dbReference>
<name>A0A177Y6L4_9VIBR</name>
<dbReference type="GO" id="GO:0009244">
    <property type="term" value="P:lipopolysaccharide core region biosynthetic process"/>
    <property type="evidence" value="ECO:0007669"/>
    <property type="project" value="UniProtKB-UniRule"/>
</dbReference>
<feature type="transmembrane region" description="Helical" evidence="12">
    <location>
        <begin position="6"/>
        <end position="23"/>
    </location>
</feature>
<evidence type="ECO:0000313" key="14">
    <source>
        <dbReference type="EMBL" id="OAJ96145.1"/>
    </source>
</evidence>
<keyword evidence="12" id="KW-0472">Membrane</keyword>
<dbReference type="FunFam" id="3.40.50.2000:FF:000032">
    <property type="entry name" value="3-deoxy-D-manno-octulosonic acid transferase"/>
    <property type="match status" value="1"/>
</dbReference>
<dbReference type="Gene3D" id="3.40.50.11720">
    <property type="entry name" value="3-Deoxy-D-manno-octulosonic-acid transferase, N-terminal domain"/>
    <property type="match status" value="1"/>
</dbReference>
<evidence type="ECO:0000256" key="8">
    <source>
        <dbReference type="ARBA" id="ARBA00031445"/>
    </source>
</evidence>
<sequence length="424" mass="46853">MIFRLVYTVLLALVSPLFIYSLYKTKSGKPRIGSRWKEHWGVTPALPYRESPVWIHAVSMGETIAATPLIYKLKEQYPEINIVLTTTTATGAEQAKKLGKLVTHRYMPFDFPFAINQFLKVTKPCQLIIMETEIWPNTLHLSNHAGIPITIVNARLSNKSCNGYKKVPTLAKQLNRSLNRIICQYPNDAINFKKLGVNTEKLSVSGSIKFDIKVKQETKAKGQKLRKTLGSSRPVWIAASTHEGEDKVVLSAHASLLKHKPDAILILVPRHPERFSKVKSLSEASFPTVSRSSGEKVTTSTQVYLGDTMGEMLEQIEASDICFMGGSLVGDKVGGHNLLEPAALAKATLTGPSFYNFQDIAQALIAHDACSVVKSSEELFESLLSLFNNDSLRTNKGQAALEFVQNNSGAIETTIRLIGNLDNK</sequence>
<dbReference type="EMBL" id="LLEI02000010">
    <property type="protein sequence ID" value="OAJ96145.1"/>
    <property type="molecule type" value="Genomic_DNA"/>
</dbReference>
<comment type="function">
    <text evidence="12">Involved in lipopolysaccharide (LPS) biosynthesis. Catalyzes the transfer of 3-deoxy-D-manno-octulosonate (Kdo) residue(s) from CMP-Kdo to lipid IV(A), the tetraacyldisaccharide-1,4'-bisphosphate precursor of lipid A.</text>
</comment>
<reference evidence="14 15" key="1">
    <citation type="journal article" date="2016" name="Syst. Appl. Microbiol.">
        <title>Vibrio bivalvicida sp. nov., a novel larval pathogen for bivalve molluscs reared in a hatchery.</title>
        <authorList>
            <person name="Dubert J."/>
            <person name="Romalde J.L."/>
            <person name="Prado S."/>
            <person name="Barja J.L."/>
        </authorList>
    </citation>
    <scope>NUCLEOTIDE SEQUENCE [LARGE SCALE GENOMIC DNA]</scope>
    <source>
        <strain evidence="14 15">605</strain>
    </source>
</reference>
<dbReference type="GO" id="GO:0005886">
    <property type="term" value="C:plasma membrane"/>
    <property type="evidence" value="ECO:0007669"/>
    <property type="project" value="UniProtKB-SubCell"/>
</dbReference>
<keyword evidence="12" id="KW-1133">Transmembrane helix</keyword>
<organism evidence="14 15">
    <name type="scientific">Vibrio bivalvicida</name>
    <dbReference type="NCBI Taxonomy" id="1276888"/>
    <lineage>
        <taxon>Bacteria</taxon>
        <taxon>Pseudomonadati</taxon>
        <taxon>Pseudomonadota</taxon>
        <taxon>Gammaproteobacteria</taxon>
        <taxon>Vibrionales</taxon>
        <taxon>Vibrionaceae</taxon>
        <taxon>Vibrio</taxon>
        <taxon>Vibrio oreintalis group</taxon>
    </lineage>
</organism>
<proteinExistence type="inferred from homology"/>
<keyword evidence="12" id="KW-0448">Lipopolysaccharide biosynthesis</keyword>
<dbReference type="InterPro" id="IPR039901">
    <property type="entry name" value="Kdotransferase"/>
</dbReference>
<feature type="site" description="Transition state stabilizer" evidence="11">
    <location>
        <position position="209"/>
    </location>
</feature>
<gene>
    <name evidence="14" type="ORF">APB76_01165</name>
</gene>
<dbReference type="NCBIfam" id="NF004388">
    <property type="entry name" value="PRK05749.1-4"/>
    <property type="match status" value="1"/>
</dbReference>
<keyword evidence="7" id="KW-0735">Signal-anchor</keyword>
<feature type="site" description="Transition state stabilizer" evidence="11">
    <location>
        <position position="131"/>
    </location>
</feature>
<dbReference type="PANTHER" id="PTHR42755">
    <property type="entry name" value="3-DEOXY-MANNO-OCTULOSONATE CYTIDYLYLTRANSFERASE"/>
    <property type="match status" value="1"/>
</dbReference>
<dbReference type="GO" id="GO:0009245">
    <property type="term" value="P:lipid A biosynthetic process"/>
    <property type="evidence" value="ECO:0007669"/>
    <property type="project" value="TreeGrafter"/>
</dbReference>
<keyword evidence="12" id="KW-1003">Cell membrane</keyword>
<dbReference type="InterPro" id="IPR007507">
    <property type="entry name" value="Glycos_transf_N"/>
</dbReference>
<comment type="catalytic activity">
    <reaction evidence="9 12">
        <text>lipid IVA (E. coli) + CMP-3-deoxy-beta-D-manno-octulosonate = alpha-Kdo-(2-&gt;6)-lipid IVA (E. coli) + CMP + H(+)</text>
        <dbReference type="Rhea" id="RHEA:28066"/>
        <dbReference type="ChEBI" id="CHEBI:15378"/>
        <dbReference type="ChEBI" id="CHEBI:58603"/>
        <dbReference type="ChEBI" id="CHEBI:60364"/>
        <dbReference type="ChEBI" id="CHEBI:60377"/>
        <dbReference type="ChEBI" id="CHEBI:85987"/>
        <dbReference type="EC" id="2.4.99.12"/>
    </reaction>
</comment>
<dbReference type="Gene3D" id="3.40.50.2000">
    <property type="entry name" value="Glycogen Phosphorylase B"/>
    <property type="match status" value="1"/>
</dbReference>
<comment type="similarity">
    <text evidence="3">Belongs to the glycosyltransferase group 1 family. Glycosyltransferase 30 subfamily.</text>
</comment>
<evidence type="ECO:0000256" key="6">
    <source>
        <dbReference type="ARBA" id="ARBA00022679"/>
    </source>
</evidence>
<comment type="subcellular location">
    <subcellularLocation>
        <location evidence="1">Cell inner membrane</location>
        <topology evidence="1">Single-pass membrane protein</topology>
        <orientation evidence="1">Cytoplasmic side</orientation>
    </subcellularLocation>
    <subcellularLocation>
        <location evidence="12">Cell membrane</location>
    </subcellularLocation>
</comment>
<dbReference type="InterPro" id="IPR038107">
    <property type="entry name" value="Glycos_transf_N_sf"/>
</dbReference>
<evidence type="ECO:0000256" key="7">
    <source>
        <dbReference type="ARBA" id="ARBA00022968"/>
    </source>
</evidence>
<dbReference type="GO" id="GO:0043842">
    <property type="term" value="F:Kdo transferase activity"/>
    <property type="evidence" value="ECO:0007669"/>
    <property type="project" value="UniProtKB-EC"/>
</dbReference>
<feature type="active site" description="Proton acceptor" evidence="10">
    <location>
        <position position="62"/>
    </location>
</feature>
<dbReference type="FunFam" id="3.40.50.11720:FF:000001">
    <property type="entry name" value="3-deoxy-D-manno-octulosonic acid transferase"/>
    <property type="match status" value="1"/>
</dbReference>
<dbReference type="Pfam" id="PF04413">
    <property type="entry name" value="Glycos_transf_N"/>
    <property type="match status" value="1"/>
</dbReference>
<evidence type="ECO:0000256" key="4">
    <source>
        <dbReference type="ARBA" id="ARBA00012621"/>
    </source>
</evidence>
<evidence type="ECO:0000256" key="9">
    <source>
        <dbReference type="ARBA" id="ARBA00049183"/>
    </source>
</evidence>
<evidence type="ECO:0000256" key="1">
    <source>
        <dbReference type="ARBA" id="ARBA00004388"/>
    </source>
</evidence>
<dbReference type="RefSeq" id="WP_054962651.1">
    <property type="nucleotide sequence ID" value="NZ_LLEI02000010.1"/>
</dbReference>
<evidence type="ECO:0000259" key="13">
    <source>
        <dbReference type="Pfam" id="PF04413"/>
    </source>
</evidence>
<keyword evidence="6 12" id="KW-0808">Transferase</keyword>
<evidence type="ECO:0000256" key="11">
    <source>
        <dbReference type="PIRSR" id="PIRSR639901-2"/>
    </source>
</evidence>
<evidence type="ECO:0000256" key="5">
    <source>
        <dbReference type="ARBA" id="ARBA00019077"/>
    </source>
</evidence>
<comment type="caution">
    <text evidence="14">The sequence shown here is derived from an EMBL/GenBank/DDBJ whole genome shotgun (WGS) entry which is preliminary data.</text>
</comment>
<evidence type="ECO:0000256" key="12">
    <source>
        <dbReference type="RuleBase" id="RU365103"/>
    </source>
</evidence>
<comment type="pathway">
    <text evidence="2 12">Bacterial outer membrane biogenesis; LPS core biosynthesis.</text>
</comment>
<keyword evidence="12" id="KW-0812">Transmembrane</keyword>
<dbReference type="EC" id="2.4.99.12" evidence="4 12"/>
<evidence type="ECO:0000256" key="10">
    <source>
        <dbReference type="PIRSR" id="PIRSR639901-1"/>
    </source>
</evidence>
<protein>
    <recommendedName>
        <fullName evidence="5 12">3-deoxy-D-manno-octulosonic acid transferase</fullName>
        <shortName evidence="12">Kdo transferase</shortName>
        <ecNumber evidence="4 12">2.4.99.12</ecNumber>
    </recommendedName>
    <alternativeName>
        <fullName evidence="8 12">Lipid IV(A) 3-deoxy-D-manno-octulosonic acid transferase</fullName>
    </alternativeName>
</protein>
<dbReference type="PANTHER" id="PTHR42755:SF1">
    <property type="entry name" value="3-DEOXY-D-MANNO-OCTULOSONIC ACID TRANSFERASE, MITOCHONDRIAL-RELATED"/>
    <property type="match status" value="1"/>
</dbReference>
<dbReference type="UniPathway" id="UPA00958"/>
<dbReference type="AlphaFoldDB" id="A0A177Y6L4"/>